<gene>
    <name evidence="9" type="primary">CYP7B1</name>
</gene>
<dbReference type="InterPro" id="IPR050529">
    <property type="entry name" value="CYP450_sterol_14alpha_dmase"/>
</dbReference>
<protein>
    <submittedName>
        <fullName evidence="9">Cytochrome P450 family 7 subfamily B member 1</fullName>
    </submittedName>
</protein>
<dbReference type="Pfam" id="PF00067">
    <property type="entry name" value="p450"/>
    <property type="match status" value="1"/>
</dbReference>
<dbReference type="eggNOG" id="KOG0684">
    <property type="taxonomic scope" value="Eukaryota"/>
</dbReference>
<dbReference type="PRINTS" id="PR00465">
    <property type="entry name" value="EP450IV"/>
</dbReference>
<proteinExistence type="inferred from homology"/>
<evidence type="ECO:0000256" key="6">
    <source>
        <dbReference type="PIRSR" id="PIRSR602403-1"/>
    </source>
</evidence>
<evidence type="ECO:0000256" key="1">
    <source>
        <dbReference type="ARBA" id="ARBA00010617"/>
    </source>
</evidence>
<dbReference type="Gene3D" id="1.10.630.10">
    <property type="entry name" value="Cytochrome P450"/>
    <property type="match status" value="1"/>
</dbReference>
<feature type="region of interest" description="Disordered" evidence="7">
    <location>
        <begin position="113"/>
        <end position="136"/>
    </location>
</feature>
<dbReference type="GO" id="GO:0030520">
    <property type="term" value="P:estrogen receptor signaling pathway"/>
    <property type="evidence" value="ECO:0007669"/>
    <property type="project" value="Ensembl"/>
</dbReference>
<comment type="similarity">
    <text evidence="1">Belongs to the cytochrome P450 family.</text>
</comment>
<keyword evidence="5" id="KW-0753">Steroid metabolism</keyword>
<dbReference type="SUPFAM" id="SSF48264">
    <property type="entry name" value="Cytochrome P450"/>
    <property type="match status" value="1"/>
</dbReference>
<accession>G1KT55</accession>
<feature type="transmembrane region" description="Helical" evidence="8">
    <location>
        <begin position="145"/>
        <end position="167"/>
    </location>
</feature>
<feature type="binding site" description="axial binding residue" evidence="6">
    <location>
        <position position="583"/>
    </location>
    <ligand>
        <name>heme</name>
        <dbReference type="ChEBI" id="CHEBI:30413"/>
    </ligand>
    <ligandPart>
        <name>Fe</name>
        <dbReference type="ChEBI" id="CHEBI:18248"/>
    </ligandPart>
</feature>
<dbReference type="STRING" id="28377.ENSACAP00000016554"/>
<dbReference type="GeneTree" id="ENSGT00940000153141"/>
<sequence>MLLGIFPKRRAGFFCLAQSILNNEFFQLAEGRKEREEREKPPPFSSLLLFFSQWVLCSPEAGPGLSGVPLEAAQSSQPPMREPSGFGGKLPRALLEAGKGKVKGEGWEFPRAWSNFPRKEEEEERKEDGEATGARKSDGMGLVDLLPLPPLGLALATLLALGALWHFCRRRRRPGEPPLEAGWIPFLGEALNFRKDATSFLLSLQKKHGDVFTIYLAGKYITFILDPLQFPSVIKNGKHLEFSEIADEISSRAFDHPPVLKEIYSNLSENVHRGYQYLIGKSLDELSDSMMKNLQSLFKAKFSHTADWEKETVNKFCFSMIFEASFRTLYGRDPDADGYSVTDAIGDKFLKFDASFAYLAANIPAELLGETKGIRKELINFFKPANMSKWLGCSEVVQDRKNVFEMYEALGDYDKSAHHFAFLWASVGNTIPATFWALYYLLRHPEALSVVRDEIDHLLQSTGQERGPGFDIHVTREQLDNLVYLESAINESLRLCSSSMNLRLTKERFILKLEGNLEVSLRKGDYIAIYPPTLHMDPEVYQDPEQYKFDRYIENKKNKTAFYKQGKKLKYFLMPFGSGVSKCPGRFFAINEIKLCLVLLLSYFDMELLEQKPIGMDKSRFGLGIYLPDSDVLFRYKLKS</sequence>
<dbReference type="GO" id="GO:0050673">
    <property type="term" value="P:epithelial cell proliferation"/>
    <property type="evidence" value="ECO:0007669"/>
    <property type="project" value="Ensembl"/>
</dbReference>
<dbReference type="InterPro" id="IPR001128">
    <property type="entry name" value="Cyt_P450"/>
</dbReference>
<evidence type="ECO:0000256" key="5">
    <source>
        <dbReference type="ARBA" id="ARBA00023221"/>
    </source>
</evidence>
<dbReference type="GO" id="GO:0005506">
    <property type="term" value="F:iron ion binding"/>
    <property type="evidence" value="ECO:0007669"/>
    <property type="project" value="InterPro"/>
</dbReference>
<dbReference type="GO" id="GO:0035754">
    <property type="term" value="P:B cell chemotaxis"/>
    <property type="evidence" value="ECO:0007669"/>
    <property type="project" value="Ensembl"/>
</dbReference>
<dbReference type="GO" id="GO:0033147">
    <property type="term" value="P:negative regulation of intracellular estrogen receptor signaling pathway"/>
    <property type="evidence" value="ECO:0007669"/>
    <property type="project" value="Ensembl"/>
</dbReference>
<keyword evidence="2 6" id="KW-0349">Heme</keyword>
<evidence type="ECO:0000313" key="10">
    <source>
        <dbReference type="Proteomes" id="UP000001646"/>
    </source>
</evidence>
<keyword evidence="10" id="KW-1185">Reference proteome</keyword>
<keyword evidence="3 6" id="KW-0479">Metal-binding</keyword>
<dbReference type="InterPro" id="IPR002403">
    <property type="entry name" value="Cyt_P450_E_grp-IV"/>
</dbReference>
<reference evidence="9 10" key="1">
    <citation type="submission" date="2009-12" db="EMBL/GenBank/DDBJ databases">
        <title>The Genome Sequence of Anolis carolinensis (Green Anole Lizard).</title>
        <authorList>
            <consortium name="The Genome Sequencing Platform"/>
            <person name="Di Palma F."/>
            <person name="Alfoldi J."/>
            <person name="Heiman D."/>
            <person name="Young S."/>
            <person name="Grabherr M."/>
            <person name="Johnson J."/>
            <person name="Lander E.S."/>
            <person name="Lindblad-Toh K."/>
        </authorList>
    </citation>
    <scope>NUCLEOTIDE SEQUENCE [LARGE SCALE GENOMIC DNA]</scope>
    <source>
        <strain evidence="9 10">JBL SC #1</strain>
    </source>
</reference>
<comment type="cofactor">
    <cofactor evidence="6">
        <name>heme</name>
        <dbReference type="ChEBI" id="CHEBI:30413"/>
    </cofactor>
</comment>
<evidence type="ECO:0000256" key="4">
    <source>
        <dbReference type="ARBA" id="ARBA00023004"/>
    </source>
</evidence>
<evidence type="ECO:0000256" key="2">
    <source>
        <dbReference type="ARBA" id="ARBA00022617"/>
    </source>
</evidence>
<keyword evidence="4 6" id="KW-0408">Iron</keyword>
<feature type="transmembrane region" description="Helical" evidence="8">
    <location>
        <begin position="421"/>
        <end position="442"/>
    </location>
</feature>
<keyword evidence="8" id="KW-0812">Transmembrane</keyword>
<organism evidence="9 10">
    <name type="scientific">Anolis carolinensis</name>
    <name type="common">Green anole</name>
    <name type="synonym">American chameleon</name>
    <dbReference type="NCBI Taxonomy" id="28377"/>
    <lineage>
        <taxon>Eukaryota</taxon>
        <taxon>Metazoa</taxon>
        <taxon>Chordata</taxon>
        <taxon>Craniata</taxon>
        <taxon>Vertebrata</taxon>
        <taxon>Euteleostomi</taxon>
        <taxon>Lepidosauria</taxon>
        <taxon>Squamata</taxon>
        <taxon>Bifurcata</taxon>
        <taxon>Unidentata</taxon>
        <taxon>Episquamata</taxon>
        <taxon>Toxicofera</taxon>
        <taxon>Iguania</taxon>
        <taxon>Dactyloidae</taxon>
        <taxon>Anolis</taxon>
    </lineage>
</organism>
<dbReference type="GO" id="GO:0008395">
    <property type="term" value="F:steroid hydroxylase activity"/>
    <property type="evidence" value="ECO:0000318"/>
    <property type="project" value="GO_Central"/>
</dbReference>
<dbReference type="InParanoid" id="G1KT55"/>
<dbReference type="Ensembl" id="ENSACAT00000016880.4">
    <property type="protein sequence ID" value="ENSACAP00000016554.4"/>
    <property type="gene ID" value="ENSACAG00000016805.4"/>
</dbReference>
<feature type="region of interest" description="Disordered" evidence="7">
    <location>
        <begin position="69"/>
        <end position="88"/>
    </location>
</feature>
<dbReference type="HOGENOM" id="CLU_018012_1_2_1"/>
<dbReference type="GO" id="GO:0020037">
    <property type="term" value="F:heme binding"/>
    <property type="evidence" value="ECO:0007669"/>
    <property type="project" value="InterPro"/>
</dbReference>
<dbReference type="Proteomes" id="UP000001646">
    <property type="component" value="Chromosome 4"/>
</dbReference>
<dbReference type="Bgee" id="ENSACAG00000016805">
    <property type="expression patterns" value="Expressed in liver and 11 other cell types or tissues"/>
</dbReference>
<keyword evidence="8" id="KW-1133">Transmembrane helix</keyword>
<name>G1KT55_ANOCA</name>
<dbReference type="CDD" id="cd20632">
    <property type="entry name" value="CYP7B1"/>
    <property type="match status" value="1"/>
</dbReference>
<reference evidence="9" key="2">
    <citation type="submission" date="2025-08" db="UniProtKB">
        <authorList>
            <consortium name="Ensembl"/>
        </authorList>
    </citation>
    <scope>IDENTIFICATION</scope>
</reference>
<evidence type="ECO:0000313" key="9">
    <source>
        <dbReference type="Ensembl" id="ENSACAP00000016554.4"/>
    </source>
</evidence>
<dbReference type="GO" id="GO:0016705">
    <property type="term" value="F:oxidoreductase activity, acting on paired donors, with incorporation or reduction of molecular oxygen"/>
    <property type="evidence" value="ECO:0007669"/>
    <property type="project" value="InterPro"/>
</dbReference>
<evidence type="ECO:0000256" key="7">
    <source>
        <dbReference type="SAM" id="MobiDB-lite"/>
    </source>
</evidence>
<dbReference type="GO" id="GO:0042632">
    <property type="term" value="P:cholesterol homeostasis"/>
    <property type="evidence" value="ECO:0000318"/>
    <property type="project" value="GO_Central"/>
</dbReference>
<reference evidence="9" key="3">
    <citation type="submission" date="2025-09" db="UniProtKB">
        <authorList>
            <consortium name="Ensembl"/>
        </authorList>
    </citation>
    <scope>IDENTIFICATION</scope>
</reference>
<dbReference type="GO" id="GO:0050679">
    <property type="term" value="P:positive regulation of epithelial cell proliferation"/>
    <property type="evidence" value="ECO:0007669"/>
    <property type="project" value="Ensembl"/>
</dbReference>
<keyword evidence="8" id="KW-0472">Membrane</keyword>
<dbReference type="AlphaFoldDB" id="G1KT55"/>
<evidence type="ECO:0000256" key="8">
    <source>
        <dbReference type="SAM" id="Phobius"/>
    </source>
</evidence>
<dbReference type="GO" id="GO:0006699">
    <property type="term" value="P:bile acid biosynthetic process"/>
    <property type="evidence" value="ECO:0000318"/>
    <property type="project" value="GO_Central"/>
</dbReference>
<keyword evidence="5" id="KW-0443">Lipid metabolism</keyword>
<dbReference type="PANTHER" id="PTHR24304">
    <property type="entry name" value="CYTOCHROME P450 FAMILY 7"/>
    <property type="match status" value="1"/>
</dbReference>
<feature type="compositionally biased region" description="Basic and acidic residues" evidence="7">
    <location>
        <begin position="126"/>
        <end position="136"/>
    </location>
</feature>
<dbReference type="PANTHER" id="PTHR24304:SF0">
    <property type="entry name" value="CYTOCHROME P450 7B1"/>
    <property type="match status" value="1"/>
</dbReference>
<evidence type="ECO:0000256" key="3">
    <source>
        <dbReference type="ARBA" id="ARBA00022723"/>
    </source>
</evidence>
<dbReference type="InterPro" id="IPR036396">
    <property type="entry name" value="Cyt_P450_sf"/>
</dbReference>